<gene>
    <name evidence="1" type="ORF">NQ176_g4208</name>
</gene>
<organism evidence="1 2">
    <name type="scientific">Zarea fungicola</name>
    <dbReference type="NCBI Taxonomy" id="93591"/>
    <lineage>
        <taxon>Eukaryota</taxon>
        <taxon>Fungi</taxon>
        <taxon>Dikarya</taxon>
        <taxon>Ascomycota</taxon>
        <taxon>Pezizomycotina</taxon>
        <taxon>Sordariomycetes</taxon>
        <taxon>Hypocreomycetidae</taxon>
        <taxon>Hypocreales</taxon>
        <taxon>Cordycipitaceae</taxon>
        <taxon>Zarea</taxon>
    </lineage>
</organism>
<evidence type="ECO:0000313" key="1">
    <source>
        <dbReference type="EMBL" id="KAJ2977721.1"/>
    </source>
</evidence>
<dbReference type="Proteomes" id="UP001143910">
    <property type="component" value="Unassembled WGS sequence"/>
</dbReference>
<keyword evidence="2" id="KW-1185">Reference proteome</keyword>
<reference evidence="1" key="1">
    <citation type="submission" date="2022-08" db="EMBL/GenBank/DDBJ databases">
        <title>Genome Sequence of Lecanicillium fungicola.</title>
        <authorList>
            <person name="Buettner E."/>
        </authorList>
    </citation>
    <scope>NUCLEOTIDE SEQUENCE</scope>
    <source>
        <strain evidence="1">Babe33</strain>
    </source>
</reference>
<protein>
    <submittedName>
        <fullName evidence="1">Uncharacterized protein</fullName>
    </submittedName>
</protein>
<proteinExistence type="predicted"/>
<comment type="caution">
    <text evidence="1">The sequence shown here is derived from an EMBL/GenBank/DDBJ whole genome shotgun (WGS) entry which is preliminary data.</text>
</comment>
<sequence>MILLIFVLGLLGHCLGAINNQTSSVGQVDEARLQDFKIISQYAAASYCNYKRPSGERIRCNFGVCHDVENNGATIIGSFSGLLTGSGGIVAVDNARQQIVVSFRGNNNLRNFLEDIFLLKEPCGFGGEGCKIHTGILNSWKELSSKLLSSFQTALSQYPTYQVVVTGHSSGGALATYAAAYFKGMGLAPDLYTYGANAAGNPAFAEFASRQPGQVFRITHLDDVGPKLPPLILGFAHPSPEYWIYKGSEIATSYAPSDIKICEGYTSLKCNGGTLIPGLIPHFFYFGSIYGCAGIFFQP</sequence>
<name>A0ACC1NGK5_9HYPO</name>
<dbReference type="EMBL" id="JANJQO010000444">
    <property type="protein sequence ID" value="KAJ2977721.1"/>
    <property type="molecule type" value="Genomic_DNA"/>
</dbReference>
<accession>A0ACC1NGK5</accession>
<evidence type="ECO:0000313" key="2">
    <source>
        <dbReference type="Proteomes" id="UP001143910"/>
    </source>
</evidence>